<evidence type="ECO:0000256" key="1">
    <source>
        <dbReference type="SAM" id="Phobius"/>
    </source>
</evidence>
<feature type="transmembrane region" description="Helical" evidence="1">
    <location>
        <begin position="226"/>
        <end position="245"/>
    </location>
</feature>
<dbReference type="PANTHER" id="PTHR39470:SF1">
    <property type="entry name" value="CHORISMATE SYNTHASE PROTEIN"/>
    <property type="match status" value="1"/>
</dbReference>
<dbReference type="PANTHER" id="PTHR39470">
    <property type="entry name" value="CHROMOSOME 10, WHOLE GENOME SHOTGUN SEQUENCE"/>
    <property type="match status" value="1"/>
</dbReference>
<dbReference type="AlphaFoldDB" id="A0A084GFP8"/>
<reference evidence="2 3" key="1">
    <citation type="journal article" date="2014" name="Genome Announc.">
        <title>Draft genome sequence of the pathogenic fungus Scedosporium apiospermum.</title>
        <authorList>
            <person name="Vandeputte P."/>
            <person name="Ghamrawi S."/>
            <person name="Rechenmann M."/>
            <person name="Iltis A."/>
            <person name="Giraud S."/>
            <person name="Fleury M."/>
            <person name="Thornton C."/>
            <person name="Delhaes L."/>
            <person name="Meyer W."/>
            <person name="Papon N."/>
            <person name="Bouchara J.P."/>
        </authorList>
    </citation>
    <scope>NUCLEOTIDE SEQUENCE [LARGE SCALE GENOMIC DNA]</scope>
    <source>
        <strain evidence="2 3">IHEM 14462</strain>
    </source>
</reference>
<organism evidence="2 3">
    <name type="scientific">Pseudallescheria apiosperma</name>
    <name type="common">Scedosporium apiospermum</name>
    <dbReference type="NCBI Taxonomy" id="563466"/>
    <lineage>
        <taxon>Eukaryota</taxon>
        <taxon>Fungi</taxon>
        <taxon>Dikarya</taxon>
        <taxon>Ascomycota</taxon>
        <taxon>Pezizomycotina</taxon>
        <taxon>Sordariomycetes</taxon>
        <taxon>Hypocreomycetidae</taxon>
        <taxon>Microascales</taxon>
        <taxon>Microascaceae</taxon>
        <taxon>Scedosporium</taxon>
    </lineage>
</organism>
<keyword evidence="1" id="KW-0472">Membrane</keyword>
<comment type="caution">
    <text evidence="2">The sequence shown here is derived from an EMBL/GenBank/DDBJ whole genome shotgun (WGS) entry which is preliminary data.</text>
</comment>
<dbReference type="VEuPathDB" id="FungiDB:SAPIO_CDS1029"/>
<dbReference type="OMA" id="YFYYALP"/>
<accession>A0A084GFP8</accession>
<dbReference type="EMBL" id="JOWA01000044">
    <property type="protein sequence ID" value="KEZ46160.1"/>
    <property type="molecule type" value="Genomic_DNA"/>
</dbReference>
<feature type="transmembrane region" description="Helical" evidence="1">
    <location>
        <begin position="49"/>
        <end position="71"/>
    </location>
</feature>
<evidence type="ECO:0000313" key="2">
    <source>
        <dbReference type="EMBL" id="KEZ46160.1"/>
    </source>
</evidence>
<protein>
    <recommendedName>
        <fullName evidence="4">Chorismate synthase protein</fullName>
    </recommendedName>
</protein>
<dbReference type="HOGENOM" id="CLU_044758_1_0_1"/>
<keyword evidence="1" id="KW-0812">Transmembrane</keyword>
<gene>
    <name evidence="2" type="ORF">SAPIO_CDS1029</name>
</gene>
<dbReference type="Proteomes" id="UP000028545">
    <property type="component" value="Unassembled WGS sequence"/>
</dbReference>
<keyword evidence="3" id="KW-1185">Reference proteome</keyword>
<name>A0A084GFP8_PSEDA</name>
<dbReference type="RefSeq" id="XP_016645959.1">
    <property type="nucleotide sequence ID" value="XM_016783900.1"/>
</dbReference>
<dbReference type="GeneID" id="27719471"/>
<feature type="transmembrane region" description="Helical" evidence="1">
    <location>
        <begin position="146"/>
        <end position="168"/>
    </location>
</feature>
<keyword evidence="1" id="KW-1133">Transmembrane helix</keyword>
<dbReference type="KEGG" id="sapo:SAPIO_CDS1029"/>
<feature type="transmembrane region" description="Helical" evidence="1">
    <location>
        <begin position="12"/>
        <end position="28"/>
    </location>
</feature>
<proteinExistence type="predicted"/>
<evidence type="ECO:0000313" key="3">
    <source>
        <dbReference type="Proteomes" id="UP000028545"/>
    </source>
</evidence>
<feature type="transmembrane region" description="Helical" evidence="1">
    <location>
        <begin position="188"/>
        <end position="206"/>
    </location>
</feature>
<sequence length="358" mass="40037">MGSSTWENIRGLVIFFGPILLPKAISYYRQVRNAPRAQGISIQPLPPSVSRALTVLFGVALLLLALTLPVFSPENVFTATQSRLQIPPDVLFNRLSTLRPNETLTPSDEALRARFVNMESRLLYLKYGPDVLTGCTFCTSEDPKVYYFYALPSLLAPHLFNLFAIALVTSRPLSQTYGGKWRRPATMAAIALAALDLYLVNSYNYQLNARALRVGEIDFFYWRARVYRLLVLAALDGLLGWLMYLSSTHRAFVDAPSPAVRAEAVVLSLSKLKAKLNALGTVMNTVSRDDELRRQNAAYWVQEGNLMRTVMEEREVIESVNNALENGRLNVSAISKDAESYAEHITANLKAAEEKKNK</sequence>
<dbReference type="OrthoDB" id="4218123at2759"/>
<evidence type="ECO:0008006" key="4">
    <source>
        <dbReference type="Google" id="ProtNLM"/>
    </source>
</evidence>